<keyword evidence="4" id="KW-0488">Methylation</keyword>
<dbReference type="Gene3D" id="3.55.40.10">
    <property type="entry name" value="minor pseudopilin epsh domain"/>
    <property type="match status" value="1"/>
</dbReference>
<organism evidence="13 14">
    <name type="scientific">Dyella soli</name>
    <dbReference type="NCBI Taxonomy" id="522319"/>
    <lineage>
        <taxon>Bacteria</taxon>
        <taxon>Pseudomonadati</taxon>
        <taxon>Pseudomonadota</taxon>
        <taxon>Gammaproteobacteria</taxon>
        <taxon>Lysobacterales</taxon>
        <taxon>Rhodanobacteraceae</taxon>
        <taxon>Dyella</taxon>
    </lineage>
</organism>
<evidence type="ECO:0000256" key="7">
    <source>
        <dbReference type="ARBA" id="ARBA00022989"/>
    </source>
</evidence>
<keyword evidence="5" id="KW-0997">Cell inner membrane</keyword>
<dbReference type="InterPro" id="IPR022346">
    <property type="entry name" value="T2SS_GspH"/>
</dbReference>
<keyword evidence="7 11" id="KW-1133">Transmembrane helix</keyword>
<dbReference type="GO" id="GO:0015628">
    <property type="term" value="P:protein secretion by the type II secretion system"/>
    <property type="evidence" value="ECO:0007669"/>
    <property type="project" value="InterPro"/>
</dbReference>
<dbReference type="InterPro" id="IPR012902">
    <property type="entry name" value="N_methyl_site"/>
</dbReference>
<evidence type="ECO:0000256" key="3">
    <source>
        <dbReference type="ARBA" id="ARBA00022475"/>
    </source>
</evidence>
<dbReference type="InterPro" id="IPR045584">
    <property type="entry name" value="Pilin-like"/>
</dbReference>
<protein>
    <recommendedName>
        <fullName evidence="2">Type II secretion system protein H</fullName>
    </recommendedName>
    <alternativeName>
        <fullName evidence="10">General secretion pathway protein H</fullName>
    </alternativeName>
</protein>
<comment type="subcellular location">
    <subcellularLocation>
        <location evidence="1">Cell inner membrane</location>
        <topology evidence="1">Single-pass membrane protein</topology>
    </subcellularLocation>
</comment>
<gene>
    <name evidence="13" type="ORF">EZM97_02915</name>
</gene>
<proteinExistence type="inferred from homology"/>
<evidence type="ECO:0000256" key="9">
    <source>
        <dbReference type="ARBA" id="ARBA00025772"/>
    </source>
</evidence>
<evidence type="ECO:0000256" key="2">
    <source>
        <dbReference type="ARBA" id="ARBA00021549"/>
    </source>
</evidence>
<dbReference type="Proteomes" id="UP000291822">
    <property type="component" value="Unassembled WGS sequence"/>
</dbReference>
<evidence type="ECO:0000256" key="6">
    <source>
        <dbReference type="ARBA" id="ARBA00022692"/>
    </source>
</evidence>
<keyword evidence="3" id="KW-1003">Cell membrane</keyword>
<evidence type="ECO:0000256" key="8">
    <source>
        <dbReference type="ARBA" id="ARBA00023136"/>
    </source>
</evidence>
<dbReference type="GO" id="GO:0015627">
    <property type="term" value="C:type II protein secretion system complex"/>
    <property type="evidence" value="ECO:0007669"/>
    <property type="project" value="InterPro"/>
</dbReference>
<dbReference type="RefSeq" id="WP_131150896.1">
    <property type="nucleotide sequence ID" value="NZ_SJTG01000001.1"/>
</dbReference>
<feature type="domain" description="General secretion pathway GspH" evidence="12">
    <location>
        <begin position="46"/>
        <end position="160"/>
    </location>
</feature>
<dbReference type="SUPFAM" id="SSF54523">
    <property type="entry name" value="Pili subunits"/>
    <property type="match status" value="1"/>
</dbReference>
<keyword evidence="6 11" id="KW-0812">Transmembrane</keyword>
<accession>A0A4R0YV19</accession>
<evidence type="ECO:0000256" key="4">
    <source>
        <dbReference type="ARBA" id="ARBA00022481"/>
    </source>
</evidence>
<dbReference type="GO" id="GO:0005886">
    <property type="term" value="C:plasma membrane"/>
    <property type="evidence" value="ECO:0007669"/>
    <property type="project" value="UniProtKB-SubCell"/>
</dbReference>
<evidence type="ECO:0000256" key="11">
    <source>
        <dbReference type="SAM" id="Phobius"/>
    </source>
</evidence>
<name>A0A4R0YV19_9GAMM</name>
<dbReference type="PROSITE" id="PS00409">
    <property type="entry name" value="PROKAR_NTER_METHYL"/>
    <property type="match status" value="1"/>
</dbReference>
<evidence type="ECO:0000313" key="14">
    <source>
        <dbReference type="Proteomes" id="UP000291822"/>
    </source>
</evidence>
<evidence type="ECO:0000256" key="5">
    <source>
        <dbReference type="ARBA" id="ARBA00022519"/>
    </source>
</evidence>
<dbReference type="AlphaFoldDB" id="A0A4R0YV19"/>
<evidence type="ECO:0000256" key="10">
    <source>
        <dbReference type="ARBA" id="ARBA00030775"/>
    </source>
</evidence>
<dbReference type="Pfam" id="PF12019">
    <property type="entry name" value="GspH"/>
    <property type="match status" value="1"/>
</dbReference>
<evidence type="ECO:0000256" key="1">
    <source>
        <dbReference type="ARBA" id="ARBA00004377"/>
    </source>
</evidence>
<keyword evidence="14" id="KW-1185">Reference proteome</keyword>
<evidence type="ECO:0000313" key="13">
    <source>
        <dbReference type="EMBL" id="TCI12321.1"/>
    </source>
</evidence>
<evidence type="ECO:0000259" key="12">
    <source>
        <dbReference type="Pfam" id="PF12019"/>
    </source>
</evidence>
<comment type="caution">
    <text evidence="13">The sequence shown here is derived from an EMBL/GenBank/DDBJ whole genome shotgun (WGS) entry which is preliminary data.</text>
</comment>
<keyword evidence="8 11" id="KW-0472">Membrane</keyword>
<comment type="similarity">
    <text evidence="9">Belongs to the GSP H family.</text>
</comment>
<sequence length="180" mass="19347">MPSPPFRHGYTLVELVLLLSVLSVLAVLATPPLRDMMRHQAIRSTAAALQASLQHARELAIRSRRRVVACPSADGVTCDGKDQWGAGWLVGYARDQTRLEGAPVHVSGPSSRNMTVLGSNGRRSIAFRPRGDADGTNASLLICHRGDASHALVLTVSNPGRIRAFTADPEQRAPCALPNR</sequence>
<reference evidence="13 14" key="1">
    <citation type="submission" date="2019-02" db="EMBL/GenBank/DDBJ databases">
        <title>Dyella amyloliquefaciens sp. nov., isolated from forest soil.</title>
        <authorList>
            <person name="Gao Z.-H."/>
            <person name="Qiu L.-H."/>
        </authorList>
    </citation>
    <scope>NUCLEOTIDE SEQUENCE [LARGE SCALE GENOMIC DNA]</scope>
    <source>
        <strain evidence="13 14">KACC 12747</strain>
    </source>
</reference>
<feature type="transmembrane region" description="Helical" evidence="11">
    <location>
        <begin position="12"/>
        <end position="33"/>
    </location>
</feature>
<dbReference type="EMBL" id="SJTG01000001">
    <property type="protein sequence ID" value="TCI12321.1"/>
    <property type="molecule type" value="Genomic_DNA"/>
</dbReference>